<reference evidence="3 4" key="1">
    <citation type="submission" date="2015-10" db="EMBL/GenBank/DDBJ databases">
        <title>Draft genome sequence of Streptomyces sp. RV15, isolated from a marine sponge.</title>
        <authorList>
            <person name="Ruckert C."/>
            <person name="Abdelmohsen U.R."/>
            <person name="Winkler A."/>
            <person name="Hentschel U."/>
            <person name="Kalinowski J."/>
            <person name="Kampfer P."/>
            <person name="Glaeser S."/>
        </authorList>
    </citation>
    <scope>NUCLEOTIDE SEQUENCE [LARGE SCALE GENOMIC DNA]</scope>
    <source>
        <strain evidence="3 4">RV15</strain>
    </source>
</reference>
<gene>
    <name evidence="3" type="ORF">AQJ91_20075</name>
</gene>
<dbReference type="Proteomes" id="UP000053260">
    <property type="component" value="Unassembled WGS sequence"/>
</dbReference>
<dbReference type="GO" id="GO:0016491">
    <property type="term" value="F:oxidoreductase activity"/>
    <property type="evidence" value="ECO:0007669"/>
    <property type="project" value="UniProtKB-KW"/>
</dbReference>
<dbReference type="Gene3D" id="3.30.9.10">
    <property type="entry name" value="D-Amino Acid Oxidase, subunit A, domain 2"/>
    <property type="match status" value="1"/>
</dbReference>
<evidence type="ECO:0000313" key="3">
    <source>
        <dbReference type="EMBL" id="KUO19273.1"/>
    </source>
</evidence>
<dbReference type="PANTHER" id="PTHR13847">
    <property type="entry name" value="SARCOSINE DEHYDROGENASE-RELATED"/>
    <property type="match status" value="1"/>
</dbReference>
<feature type="domain" description="FAD dependent oxidoreductase" evidence="2">
    <location>
        <begin position="8"/>
        <end position="334"/>
    </location>
</feature>
<dbReference type="STRING" id="909626.AQJ91_20075"/>
<dbReference type="InterPro" id="IPR036188">
    <property type="entry name" value="FAD/NAD-bd_sf"/>
</dbReference>
<dbReference type="GO" id="GO:0005737">
    <property type="term" value="C:cytoplasm"/>
    <property type="evidence" value="ECO:0007669"/>
    <property type="project" value="TreeGrafter"/>
</dbReference>
<comment type="caution">
    <text evidence="3">The sequence shown here is derived from an EMBL/GenBank/DDBJ whole genome shotgun (WGS) entry which is preliminary data.</text>
</comment>
<dbReference type="InterPro" id="IPR006076">
    <property type="entry name" value="FAD-dep_OxRdtase"/>
</dbReference>
<proteinExistence type="predicted"/>
<dbReference type="AlphaFoldDB" id="A0A101UYP4"/>
<dbReference type="PANTHER" id="PTHR13847:SF289">
    <property type="entry name" value="GLYCINE OXIDASE"/>
    <property type="match status" value="1"/>
</dbReference>
<name>A0A101UYP4_9ACTN</name>
<sequence length="361" mass="36884">MRGLTGVRVVVVGAGIVGASVTYHLARRGVSVTLIDREAAPAAGVTGGSFAWFGGRSGDWPGGAEDLRGSVLADYRRLEAELPDVEVRRSGSLIWHGSAAEARPDEGQYLVGRDGIRALEPGLRTPPEWVVHTPSDGGVDPVTVTRALVRASGAQVILGATGVALKVDGERSEMGVPPAGGWGKVTGVTSSAGFHPASTVVLAAGTGITELIEPLGVGLPLAASPACLVRLTAPPGLVRTIVSGPDVEVREVRDGQLLMTVPVAASPEEGALRRLRAAFRGADDCRVLGSLVGARPMPADGPLVGPLTPDGSVYVAVMHSAVTLAPTVGRLVAQELVTGKPVAELSRCRPSSTGRNPATAC</sequence>
<keyword evidence="1" id="KW-0560">Oxidoreductase</keyword>
<keyword evidence="4" id="KW-1185">Reference proteome</keyword>
<dbReference type="Gene3D" id="3.50.50.60">
    <property type="entry name" value="FAD/NAD(P)-binding domain"/>
    <property type="match status" value="1"/>
</dbReference>
<accession>A0A101UYP4</accession>
<evidence type="ECO:0000259" key="2">
    <source>
        <dbReference type="Pfam" id="PF01266"/>
    </source>
</evidence>
<dbReference type="Pfam" id="PF01266">
    <property type="entry name" value="DAO"/>
    <property type="match status" value="1"/>
</dbReference>
<evidence type="ECO:0000256" key="1">
    <source>
        <dbReference type="ARBA" id="ARBA00023002"/>
    </source>
</evidence>
<dbReference type="EMBL" id="LMXB01000053">
    <property type="protein sequence ID" value="KUO19273.1"/>
    <property type="molecule type" value="Genomic_DNA"/>
</dbReference>
<organism evidence="3 4">
    <name type="scientific">Streptomyces dysideae</name>
    <dbReference type="NCBI Taxonomy" id="909626"/>
    <lineage>
        <taxon>Bacteria</taxon>
        <taxon>Bacillati</taxon>
        <taxon>Actinomycetota</taxon>
        <taxon>Actinomycetes</taxon>
        <taxon>Kitasatosporales</taxon>
        <taxon>Streptomycetaceae</taxon>
        <taxon>Streptomyces</taxon>
    </lineage>
</organism>
<evidence type="ECO:0000313" key="4">
    <source>
        <dbReference type="Proteomes" id="UP000053260"/>
    </source>
</evidence>
<protein>
    <recommendedName>
        <fullName evidence="2">FAD dependent oxidoreductase domain-containing protein</fullName>
    </recommendedName>
</protein>
<dbReference type="SUPFAM" id="SSF51905">
    <property type="entry name" value="FAD/NAD(P)-binding domain"/>
    <property type="match status" value="1"/>
</dbReference>